<dbReference type="InterPro" id="IPR001763">
    <property type="entry name" value="Rhodanese-like_dom"/>
</dbReference>
<dbReference type="Gene3D" id="3.40.250.10">
    <property type="entry name" value="Rhodanese-like domain"/>
    <property type="match status" value="2"/>
</dbReference>
<dbReference type="InterPro" id="IPR036873">
    <property type="entry name" value="Rhodanese-like_dom_sf"/>
</dbReference>
<dbReference type="PANTHER" id="PTHR43084:SF1">
    <property type="entry name" value="PERSULFIDE DIOXYGENASE ETHE1, MITOCHONDRIAL"/>
    <property type="match status" value="1"/>
</dbReference>
<dbReference type="PANTHER" id="PTHR43084">
    <property type="entry name" value="PERSULFIDE DIOXYGENASE ETHE1"/>
    <property type="match status" value="1"/>
</dbReference>
<evidence type="ECO:0000313" key="3">
    <source>
        <dbReference type="EMBL" id="MFA1555023.1"/>
    </source>
</evidence>
<name>A0ABV4QWN9_9ACTN</name>
<feature type="domain" description="Rhodanese" evidence="2">
    <location>
        <begin position="261"/>
        <end position="352"/>
    </location>
</feature>
<dbReference type="SMART" id="SM00849">
    <property type="entry name" value="Lactamase_B"/>
    <property type="match status" value="1"/>
</dbReference>
<evidence type="ECO:0000313" key="4">
    <source>
        <dbReference type="Proteomes" id="UP001569904"/>
    </source>
</evidence>
<accession>A0ABV4QWN9</accession>
<dbReference type="InterPro" id="IPR001279">
    <property type="entry name" value="Metallo-B-lactamas"/>
</dbReference>
<dbReference type="InterPro" id="IPR036866">
    <property type="entry name" value="RibonucZ/Hydroxyglut_hydro"/>
</dbReference>
<gene>
    <name evidence="3" type="ORF">SM436_15140</name>
</gene>
<proteinExistence type="predicted"/>
<evidence type="ECO:0000259" key="2">
    <source>
        <dbReference type="PROSITE" id="PS50206"/>
    </source>
</evidence>
<dbReference type="SMART" id="SM00450">
    <property type="entry name" value="RHOD"/>
    <property type="match status" value="2"/>
</dbReference>
<dbReference type="EMBL" id="JAXCEH010000008">
    <property type="protein sequence ID" value="MFA1555023.1"/>
    <property type="molecule type" value="Genomic_DNA"/>
</dbReference>
<dbReference type="CDD" id="cd00158">
    <property type="entry name" value="RHOD"/>
    <property type="match status" value="1"/>
</dbReference>
<dbReference type="RefSeq" id="WP_371941691.1">
    <property type="nucleotide sequence ID" value="NZ_JAXCEH010000008.1"/>
</dbReference>
<dbReference type="PROSITE" id="PS50206">
    <property type="entry name" value="RHODANESE_3"/>
    <property type="match status" value="2"/>
</dbReference>
<keyword evidence="4" id="KW-1185">Reference proteome</keyword>
<dbReference type="Gene3D" id="3.60.15.10">
    <property type="entry name" value="Ribonuclease Z/Hydroxyacylglutathione hydrolase-like"/>
    <property type="match status" value="1"/>
</dbReference>
<dbReference type="SUPFAM" id="SSF52821">
    <property type="entry name" value="Rhodanese/Cell cycle control phosphatase"/>
    <property type="match status" value="2"/>
</dbReference>
<protein>
    <submittedName>
        <fullName evidence="3">MBL fold metallo-hydrolase</fullName>
    </submittedName>
</protein>
<dbReference type="Pfam" id="PF00581">
    <property type="entry name" value="Rhodanese"/>
    <property type="match status" value="2"/>
</dbReference>
<evidence type="ECO:0000256" key="1">
    <source>
        <dbReference type="ARBA" id="ARBA00022723"/>
    </source>
</evidence>
<comment type="caution">
    <text evidence="3">The sequence shown here is derived from an EMBL/GenBank/DDBJ whole genome shotgun (WGS) entry which is preliminary data.</text>
</comment>
<dbReference type="InterPro" id="IPR051682">
    <property type="entry name" value="Mito_Persulfide_Diox"/>
</dbReference>
<dbReference type="InterPro" id="IPR044528">
    <property type="entry name" value="POD-like_MBL-fold"/>
</dbReference>
<dbReference type="Proteomes" id="UP001569904">
    <property type="component" value="Unassembled WGS sequence"/>
</dbReference>
<sequence length="453" mass="48244">MIEIVPIDTPSLGDRSYFVTDGEVAFVIDPQRDIDRVLALAEERQVTVADVFETHIHNDYVTGGLALARATAAAYHVNAADPVAFEHDAVSDGDVIEVGARMRVRALATPGHTFTHLAYVLEAPGRPPAVFTGGSLLYGSTGRPDLLGPASTHDLVAAQYDSAHRLARELPDDAEIFPTHGFGSFCSATQAQAEASTIGQEKRANPALTLDEKDYVETLLAGLDAYPAYYAHMGPANSAGPGAPDLSEPPRADAAELRRRIEAGEWVVDLRTRTAFAAGHLAGTLNFGLDGSFATYLGWLVPRGTPLTLLGETPEDVAAAQRELVRIGIDRPAASATGGPERWTGGERPASFPRASFGELAAVRHHRPVVVLDVRRDLEWDESHIDGAVHIPLQDLPRRLDEVPDGEVWVHCQGGYRAAVAASFLAAAGRRVVAVDDEYGAGVRAGLPVVAAA</sequence>
<reference evidence="3 4" key="1">
    <citation type="submission" date="2023-11" db="EMBL/GenBank/DDBJ databases">
        <title>Actinomadura monticuli sp. nov., isolated from volcanic ash.</title>
        <authorList>
            <person name="Lee S.D."/>
            <person name="Yang H."/>
            <person name="Kim I.S."/>
        </authorList>
    </citation>
    <scope>NUCLEOTIDE SEQUENCE [LARGE SCALE GENOMIC DNA]</scope>
    <source>
        <strain evidence="3 4">DSM 45346</strain>
    </source>
</reference>
<keyword evidence="1" id="KW-0479">Metal-binding</keyword>
<feature type="domain" description="Rhodanese" evidence="2">
    <location>
        <begin position="365"/>
        <end position="451"/>
    </location>
</feature>
<dbReference type="Pfam" id="PF00753">
    <property type="entry name" value="Lactamase_B"/>
    <property type="match status" value="1"/>
</dbReference>
<organism evidence="3 4">
    <name type="scientific">Actinomadura chokoriensis</name>
    <dbReference type="NCBI Taxonomy" id="454156"/>
    <lineage>
        <taxon>Bacteria</taxon>
        <taxon>Bacillati</taxon>
        <taxon>Actinomycetota</taxon>
        <taxon>Actinomycetes</taxon>
        <taxon>Streptosporangiales</taxon>
        <taxon>Thermomonosporaceae</taxon>
        <taxon>Actinomadura</taxon>
    </lineage>
</organism>
<dbReference type="SUPFAM" id="SSF56281">
    <property type="entry name" value="Metallo-hydrolase/oxidoreductase"/>
    <property type="match status" value="1"/>
</dbReference>
<dbReference type="CDD" id="cd07724">
    <property type="entry name" value="POD-like_MBL-fold"/>
    <property type="match status" value="1"/>
</dbReference>